<keyword evidence="1" id="KW-1133">Transmembrane helix</keyword>
<dbReference type="EMBL" id="JBHSDC010000018">
    <property type="protein sequence ID" value="MFC4232129.1"/>
    <property type="molecule type" value="Genomic_DNA"/>
</dbReference>
<accession>A0ABV8PX50</accession>
<evidence type="ECO:0000313" key="2">
    <source>
        <dbReference type="EMBL" id="MFC4232129.1"/>
    </source>
</evidence>
<reference evidence="3" key="1">
    <citation type="journal article" date="2019" name="Int. J. Syst. Evol. Microbiol.">
        <title>The Global Catalogue of Microorganisms (GCM) 10K type strain sequencing project: providing services to taxonomists for standard genome sequencing and annotation.</title>
        <authorList>
            <consortium name="The Broad Institute Genomics Platform"/>
            <consortium name="The Broad Institute Genome Sequencing Center for Infectious Disease"/>
            <person name="Wu L."/>
            <person name="Ma J."/>
        </authorList>
    </citation>
    <scope>NUCLEOTIDE SEQUENCE [LARGE SCALE GENOMIC DNA]</scope>
    <source>
        <strain evidence="3">CECT 8010</strain>
    </source>
</reference>
<evidence type="ECO:0000313" key="3">
    <source>
        <dbReference type="Proteomes" id="UP001595906"/>
    </source>
</evidence>
<proteinExistence type="predicted"/>
<keyword evidence="1" id="KW-0812">Transmembrane</keyword>
<dbReference type="RefSeq" id="WP_379013864.1">
    <property type="nucleotide sequence ID" value="NZ_JBHSDC010000018.1"/>
</dbReference>
<organism evidence="2 3">
    <name type="scientific">Parasediminibacterium paludis</name>
    <dbReference type="NCBI Taxonomy" id="908966"/>
    <lineage>
        <taxon>Bacteria</taxon>
        <taxon>Pseudomonadati</taxon>
        <taxon>Bacteroidota</taxon>
        <taxon>Chitinophagia</taxon>
        <taxon>Chitinophagales</taxon>
        <taxon>Chitinophagaceae</taxon>
        <taxon>Parasediminibacterium</taxon>
    </lineage>
</organism>
<gene>
    <name evidence="2" type="ORF">ACFOW1_09520</name>
</gene>
<feature type="transmembrane region" description="Helical" evidence="1">
    <location>
        <begin position="20"/>
        <end position="38"/>
    </location>
</feature>
<keyword evidence="1" id="KW-0472">Membrane</keyword>
<protein>
    <submittedName>
        <fullName evidence="2">Uncharacterized protein</fullName>
    </submittedName>
</protein>
<keyword evidence="3" id="KW-1185">Reference proteome</keyword>
<evidence type="ECO:0000256" key="1">
    <source>
        <dbReference type="SAM" id="Phobius"/>
    </source>
</evidence>
<sequence length="152" mass="16257">MAASVFKSATADGNKSTLQWILIAIVATVVIYVVYSVYKAAQTAGNAAGELASGAITAAETGVDVNRQKVCKQVATDCRAAVTFWPLTKALFWVSSQDFSDALNRLVTPAEAVLTSEYFRQLAGTSLKSIATDTFTFTRSQYIKSTILNALT</sequence>
<comment type="caution">
    <text evidence="2">The sequence shown here is derived from an EMBL/GenBank/DDBJ whole genome shotgun (WGS) entry which is preliminary data.</text>
</comment>
<dbReference type="Proteomes" id="UP001595906">
    <property type="component" value="Unassembled WGS sequence"/>
</dbReference>
<name>A0ABV8PX50_9BACT</name>